<comment type="subcellular location">
    <subcellularLocation>
        <location evidence="1">Cell membrane</location>
        <topology evidence="1">Multi-pass membrane protein</topology>
    </subcellularLocation>
</comment>
<evidence type="ECO:0000256" key="8">
    <source>
        <dbReference type="SAM" id="Phobius"/>
    </source>
</evidence>
<feature type="transmembrane region" description="Helical" evidence="8">
    <location>
        <begin position="264"/>
        <end position="283"/>
    </location>
</feature>
<dbReference type="PANTHER" id="PTHR43394">
    <property type="entry name" value="ATP-DEPENDENT PERMEASE MDL1, MITOCHONDRIAL"/>
    <property type="match status" value="1"/>
</dbReference>
<dbReference type="InterPro" id="IPR011527">
    <property type="entry name" value="ABC1_TM_dom"/>
</dbReference>
<dbReference type="Proteomes" id="UP000238392">
    <property type="component" value="Unassembled WGS sequence"/>
</dbReference>
<evidence type="ECO:0000259" key="10">
    <source>
        <dbReference type="PROSITE" id="PS50929"/>
    </source>
</evidence>
<evidence type="ECO:0000256" key="6">
    <source>
        <dbReference type="ARBA" id="ARBA00023136"/>
    </source>
</evidence>
<keyword evidence="4 11" id="KW-0067">ATP-binding</keyword>
<proteinExistence type="predicted"/>
<dbReference type="AlphaFoldDB" id="A0A2T0WYA1"/>
<comment type="caution">
    <text evidence="11">The sequence shown here is derived from an EMBL/GenBank/DDBJ whole genome shotgun (WGS) entry which is preliminary data.</text>
</comment>
<dbReference type="FunFam" id="3.40.50.300:FF:000218">
    <property type="entry name" value="Multidrug ABC transporter ATP-binding protein"/>
    <property type="match status" value="1"/>
</dbReference>
<feature type="transmembrane region" description="Helical" evidence="8">
    <location>
        <begin position="184"/>
        <end position="203"/>
    </location>
</feature>
<dbReference type="Pfam" id="PF00005">
    <property type="entry name" value="ABC_tran"/>
    <property type="match status" value="1"/>
</dbReference>
<keyword evidence="12" id="KW-1185">Reference proteome</keyword>
<evidence type="ECO:0000256" key="4">
    <source>
        <dbReference type="ARBA" id="ARBA00022840"/>
    </source>
</evidence>
<dbReference type="SUPFAM" id="SSF90123">
    <property type="entry name" value="ABC transporter transmembrane region"/>
    <property type="match status" value="1"/>
</dbReference>
<dbReference type="GO" id="GO:0005886">
    <property type="term" value="C:plasma membrane"/>
    <property type="evidence" value="ECO:0007669"/>
    <property type="project" value="UniProtKB-SubCell"/>
</dbReference>
<dbReference type="GO" id="GO:0005524">
    <property type="term" value="F:ATP binding"/>
    <property type="evidence" value="ECO:0007669"/>
    <property type="project" value="UniProtKB-KW"/>
</dbReference>
<dbReference type="OrthoDB" id="9808328at2"/>
<dbReference type="Gene3D" id="1.20.1560.10">
    <property type="entry name" value="ABC transporter type 1, transmembrane domain"/>
    <property type="match status" value="1"/>
</dbReference>
<organism evidence="11 12">
    <name type="scientific">Donghicola tyrosinivorans</name>
    <dbReference type="NCBI Taxonomy" id="1652492"/>
    <lineage>
        <taxon>Bacteria</taxon>
        <taxon>Pseudomonadati</taxon>
        <taxon>Pseudomonadota</taxon>
        <taxon>Alphaproteobacteria</taxon>
        <taxon>Rhodobacterales</taxon>
        <taxon>Roseobacteraceae</taxon>
        <taxon>Donghicola</taxon>
    </lineage>
</organism>
<sequence length="618" mass="68191">MLRFFENLIDPYAPYEEPDQPPRRVRDYLWWLSQPFKRVFAFAGLAAISVAVVEIWLIYYMGRLVDLLQGDPQTFWVDHGFEVGLVALFILTLRPLFQALDVALLNNAILPNFGTIFRWRAHKHVLRQSVGWFENDFAGRIAGRIMQAPPAAGEAVFQVFDALAFSFAYVVGAAVLLGDSDLRLMLPLLAWLGLYLLLVRWVMKRIAPASKAAADSRSKITGRVVDSYSNIQSVKLFAHHDRELDYAYEAIEDARRTFQTEMRLYTVMDLALVILNGLLIVGVVGWALYLWTVGSATLGIVAAATALTLRLNAMTGWIMWAVSSFFQQLGVVDEGLETIAQPIDLVDRPDAQPLQLREGLIQVKDLSHHYGKGQGGLDHISLTIQSGEKVGLVGRSGAGKSTLIKLLLRFYDVEQGQILIDGQDIGAVTQDSLRGQIGMVTQDSSLMHRSVRDNILYGKPSASEAEMAQAAAQAAADVFIPTLEDPEGRTGYDAHVGERGVKLSGGQRQRIALARVFLKNAPILVLDEATSALDSEVEAAIQETLYQMMEGKTVIAIAHRLSTIAQMDRIIVLDQGQIVEDGTHEALLAQGGIYASLWTRQSGGFLGRTPDGEQEGER</sequence>
<dbReference type="InterPro" id="IPR027417">
    <property type="entry name" value="P-loop_NTPase"/>
</dbReference>
<dbReference type="InterPro" id="IPR039421">
    <property type="entry name" value="Type_1_exporter"/>
</dbReference>
<comment type="function">
    <text evidence="7">Part of an ABC transporter complex. Transmembrane domains (TMD) form a pore in the inner membrane and the ATP-binding domain (NBD) is responsible for energy generation.</text>
</comment>
<reference evidence="11 12" key="1">
    <citation type="submission" date="2018-03" db="EMBL/GenBank/DDBJ databases">
        <title>Genomic Encyclopedia of Archaeal and Bacterial Type Strains, Phase II (KMG-II): from individual species to whole genera.</title>
        <authorList>
            <person name="Goeker M."/>
        </authorList>
    </citation>
    <scope>NUCLEOTIDE SEQUENCE [LARGE SCALE GENOMIC DNA]</scope>
    <source>
        <strain evidence="11 12">DSM 100212</strain>
    </source>
</reference>
<dbReference type="PROSITE" id="PS50929">
    <property type="entry name" value="ABC_TM1F"/>
    <property type="match status" value="1"/>
</dbReference>
<dbReference type="InterPro" id="IPR036640">
    <property type="entry name" value="ABC1_TM_sf"/>
</dbReference>
<dbReference type="RefSeq" id="WP_106263302.1">
    <property type="nucleotide sequence ID" value="NZ_PVTQ01000003.1"/>
</dbReference>
<dbReference type="InterPro" id="IPR017871">
    <property type="entry name" value="ABC_transporter-like_CS"/>
</dbReference>
<feature type="domain" description="ABC transporter" evidence="9">
    <location>
        <begin position="361"/>
        <end position="600"/>
    </location>
</feature>
<keyword evidence="3" id="KW-0547">Nucleotide-binding</keyword>
<dbReference type="Pfam" id="PF00664">
    <property type="entry name" value="ABC_membrane"/>
    <property type="match status" value="1"/>
</dbReference>
<keyword evidence="6 8" id="KW-0472">Membrane</keyword>
<dbReference type="PROSITE" id="PS00211">
    <property type="entry name" value="ABC_TRANSPORTER_1"/>
    <property type="match status" value="1"/>
</dbReference>
<dbReference type="GO" id="GO:0016887">
    <property type="term" value="F:ATP hydrolysis activity"/>
    <property type="evidence" value="ECO:0007669"/>
    <property type="project" value="InterPro"/>
</dbReference>
<dbReference type="InterPro" id="IPR003439">
    <property type="entry name" value="ABC_transporter-like_ATP-bd"/>
</dbReference>
<feature type="transmembrane region" description="Helical" evidence="8">
    <location>
        <begin position="39"/>
        <end position="59"/>
    </location>
</feature>
<keyword evidence="5 8" id="KW-1133">Transmembrane helix</keyword>
<evidence type="ECO:0000313" key="11">
    <source>
        <dbReference type="EMBL" id="PRY91635.1"/>
    </source>
</evidence>
<dbReference type="EMBL" id="PVTQ01000003">
    <property type="protein sequence ID" value="PRY91635.1"/>
    <property type="molecule type" value="Genomic_DNA"/>
</dbReference>
<keyword evidence="2 8" id="KW-0812">Transmembrane</keyword>
<evidence type="ECO:0000313" key="12">
    <source>
        <dbReference type="Proteomes" id="UP000238392"/>
    </source>
</evidence>
<gene>
    <name evidence="11" type="ORF">CLV74_103220</name>
</gene>
<feature type="domain" description="ABC transmembrane type-1" evidence="10">
    <location>
        <begin position="41"/>
        <end position="327"/>
    </location>
</feature>
<evidence type="ECO:0000256" key="3">
    <source>
        <dbReference type="ARBA" id="ARBA00022741"/>
    </source>
</evidence>
<evidence type="ECO:0000256" key="7">
    <source>
        <dbReference type="ARBA" id="ARBA00024725"/>
    </source>
</evidence>
<evidence type="ECO:0000256" key="1">
    <source>
        <dbReference type="ARBA" id="ARBA00004651"/>
    </source>
</evidence>
<dbReference type="GO" id="GO:0015421">
    <property type="term" value="F:ABC-type oligopeptide transporter activity"/>
    <property type="evidence" value="ECO:0007669"/>
    <property type="project" value="TreeGrafter"/>
</dbReference>
<feature type="transmembrane region" description="Helical" evidence="8">
    <location>
        <begin position="155"/>
        <end position="178"/>
    </location>
</feature>
<dbReference type="SMART" id="SM00382">
    <property type="entry name" value="AAA"/>
    <property type="match status" value="1"/>
</dbReference>
<dbReference type="PANTHER" id="PTHR43394:SF1">
    <property type="entry name" value="ATP-BINDING CASSETTE SUB-FAMILY B MEMBER 10, MITOCHONDRIAL"/>
    <property type="match status" value="1"/>
</dbReference>
<protein>
    <submittedName>
        <fullName evidence="11">ATP-binding cassette subfamily B multidrug efflux pump</fullName>
    </submittedName>
</protein>
<dbReference type="InterPro" id="IPR003593">
    <property type="entry name" value="AAA+_ATPase"/>
</dbReference>
<evidence type="ECO:0000259" key="9">
    <source>
        <dbReference type="PROSITE" id="PS50893"/>
    </source>
</evidence>
<accession>A0A2T0WYA1</accession>
<evidence type="ECO:0000256" key="2">
    <source>
        <dbReference type="ARBA" id="ARBA00022692"/>
    </source>
</evidence>
<dbReference type="PROSITE" id="PS50893">
    <property type="entry name" value="ABC_TRANSPORTER_2"/>
    <property type="match status" value="1"/>
</dbReference>
<dbReference type="Gene3D" id="3.40.50.300">
    <property type="entry name" value="P-loop containing nucleotide triphosphate hydrolases"/>
    <property type="match status" value="1"/>
</dbReference>
<feature type="transmembrane region" description="Helical" evidence="8">
    <location>
        <begin position="289"/>
        <end position="309"/>
    </location>
</feature>
<feature type="transmembrane region" description="Helical" evidence="8">
    <location>
        <begin position="79"/>
        <end position="97"/>
    </location>
</feature>
<dbReference type="SUPFAM" id="SSF52540">
    <property type="entry name" value="P-loop containing nucleoside triphosphate hydrolases"/>
    <property type="match status" value="1"/>
</dbReference>
<name>A0A2T0WYA1_9RHOB</name>
<evidence type="ECO:0000256" key="5">
    <source>
        <dbReference type="ARBA" id="ARBA00022989"/>
    </source>
</evidence>